<keyword evidence="5" id="KW-1185">Reference proteome</keyword>
<evidence type="ECO:0000256" key="3">
    <source>
        <dbReference type="SAM" id="MobiDB-lite"/>
    </source>
</evidence>
<dbReference type="SUPFAM" id="SSF51735">
    <property type="entry name" value="NAD(P)-binding Rossmann-fold domains"/>
    <property type="match status" value="1"/>
</dbReference>
<evidence type="ECO:0000313" key="5">
    <source>
        <dbReference type="Proteomes" id="UP000606974"/>
    </source>
</evidence>
<dbReference type="PANTHER" id="PTHR43157">
    <property type="entry name" value="PHOSPHATIDYLINOSITOL-GLYCAN BIOSYNTHESIS CLASS F PROTEIN-RELATED"/>
    <property type="match status" value="1"/>
</dbReference>
<accession>A0A8H7AV82</accession>
<keyword evidence="2" id="KW-0560">Oxidoreductase</keyword>
<dbReference type="OrthoDB" id="542013at2759"/>
<dbReference type="PANTHER" id="PTHR43157:SF31">
    <property type="entry name" value="PHOSPHATIDYLINOSITOL-GLYCAN BIOSYNTHESIS CLASS F PROTEIN"/>
    <property type="match status" value="1"/>
</dbReference>
<feature type="region of interest" description="Disordered" evidence="3">
    <location>
        <begin position="244"/>
        <end position="279"/>
    </location>
</feature>
<dbReference type="AlphaFoldDB" id="A0A8H7AV82"/>
<dbReference type="Gene3D" id="3.40.50.720">
    <property type="entry name" value="NAD(P)-binding Rossmann-like Domain"/>
    <property type="match status" value="1"/>
</dbReference>
<protein>
    <submittedName>
        <fullName evidence="4">Uncharacterized protein</fullName>
    </submittedName>
</protein>
<dbReference type="GO" id="GO:0016491">
    <property type="term" value="F:oxidoreductase activity"/>
    <property type="evidence" value="ECO:0007669"/>
    <property type="project" value="UniProtKB-KW"/>
</dbReference>
<organism evidence="4 5">
    <name type="scientific">Endocarpon pusillum</name>
    <dbReference type="NCBI Taxonomy" id="364733"/>
    <lineage>
        <taxon>Eukaryota</taxon>
        <taxon>Fungi</taxon>
        <taxon>Dikarya</taxon>
        <taxon>Ascomycota</taxon>
        <taxon>Pezizomycotina</taxon>
        <taxon>Eurotiomycetes</taxon>
        <taxon>Chaetothyriomycetidae</taxon>
        <taxon>Verrucariales</taxon>
        <taxon>Verrucariaceae</taxon>
        <taxon>Endocarpon</taxon>
    </lineage>
</organism>
<dbReference type="InterPro" id="IPR036291">
    <property type="entry name" value="NAD(P)-bd_dom_sf"/>
</dbReference>
<dbReference type="EMBL" id="JAACFV010000017">
    <property type="protein sequence ID" value="KAF7511745.1"/>
    <property type="molecule type" value="Genomic_DNA"/>
</dbReference>
<evidence type="ECO:0000313" key="4">
    <source>
        <dbReference type="EMBL" id="KAF7511745.1"/>
    </source>
</evidence>
<dbReference type="Proteomes" id="UP000606974">
    <property type="component" value="Unassembled WGS sequence"/>
</dbReference>
<feature type="compositionally biased region" description="Gly residues" evidence="3">
    <location>
        <begin position="244"/>
        <end position="269"/>
    </location>
</feature>
<proteinExistence type="inferred from homology"/>
<reference evidence="4" key="1">
    <citation type="submission" date="2020-02" db="EMBL/GenBank/DDBJ databases">
        <authorList>
            <person name="Palmer J.M."/>
        </authorList>
    </citation>
    <scope>NUCLEOTIDE SEQUENCE</scope>
    <source>
        <strain evidence="4">EPUS1.4</strain>
        <tissue evidence="4">Thallus</tissue>
    </source>
</reference>
<evidence type="ECO:0000256" key="2">
    <source>
        <dbReference type="ARBA" id="ARBA00023002"/>
    </source>
</evidence>
<gene>
    <name evidence="4" type="ORF">GJ744_003476</name>
</gene>
<evidence type="ECO:0000256" key="1">
    <source>
        <dbReference type="ARBA" id="ARBA00006484"/>
    </source>
</evidence>
<comment type="similarity">
    <text evidence="1">Belongs to the short-chain dehydrogenases/reductases (SDR) family.</text>
</comment>
<comment type="caution">
    <text evidence="4">The sequence shown here is derived from an EMBL/GenBank/DDBJ whole genome shotgun (WGS) entry which is preliminary data.</text>
</comment>
<name>A0A8H7AV82_9EURO</name>
<sequence length="292" mass="31764">MYDQINTNSLTPPKATSAKQSLLDTNPHISASQIEVWPLDLAFFKSVRAFADGASSELERVDGLVENAGLDQGEGTPHLVVVTSETHDWARFEERNAEEGGVLRALNDEEKFDSSDRYATSLSSFAEKRNSVFLFLQSHTEKAPIPFPPLRYAKTKLLQILFIRELARRLTSSPSSPYRPILNIPTPGLCHTSFFSQVKTPENAVFHPLGTVTPLCHQGHAHRPIAEGRCRRQDDSHSRLCGEGGGSGIHDGWTGERGGGLGADGGGEEGAGEHFQGDLAGYRGQGGGIWCK</sequence>